<dbReference type="EMBL" id="JBBLZC010000004">
    <property type="protein sequence ID" value="MEK0082690.1"/>
    <property type="molecule type" value="Genomic_DNA"/>
</dbReference>
<evidence type="ECO:0000313" key="6">
    <source>
        <dbReference type="EMBL" id="MEK0082690.1"/>
    </source>
</evidence>
<evidence type="ECO:0000313" key="7">
    <source>
        <dbReference type="Proteomes" id="UP001375743"/>
    </source>
</evidence>
<comment type="caution">
    <text evidence="6">The sequence shown here is derived from an EMBL/GenBank/DDBJ whole genome shotgun (WGS) entry which is preliminary data.</text>
</comment>
<protein>
    <submittedName>
        <fullName evidence="6">MFS transporter</fullName>
    </submittedName>
</protein>
<gene>
    <name evidence="6" type="ORF">U1T56_05985</name>
</gene>
<dbReference type="Gene3D" id="1.20.1250.20">
    <property type="entry name" value="MFS general substrate transporter like domains"/>
    <property type="match status" value="2"/>
</dbReference>
<evidence type="ECO:0000256" key="2">
    <source>
        <dbReference type="ARBA" id="ARBA00022989"/>
    </source>
</evidence>
<keyword evidence="1 4" id="KW-0812">Transmembrane</keyword>
<evidence type="ECO:0000256" key="3">
    <source>
        <dbReference type="ARBA" id="ARBA00023136"/>
    </source>
</evidence>
<dbReference type="PROSITE" id="PS50850">
    <property type="entry name" value="MFS"/>
    <property type="match status" value="1"/>
</dbReference>
<feature type="transmembrane region" description="Helical" evidence="4">
    <location>
        <begin position="204"/>
        <end position="228"/>
    </location>
</feature>
<keyword evidence="7" id="KW-1185">Reference proteome</keyword>
<feature type="transmembrane region" description="Helical" evidence="4">
    <location>
        <begin position="101"/>
        <end position="122"/>
    </location>
</feature>
<feature type="transmembrane region" description="Helical" evidence="4">
    <location>
        <begin position="134"/>
        <end position="155"/>
    </location>
</feature>
<evidence type="ECO:0000256" key="4">
    <source>
        <dbReference type="SAM" id="Phobius"/>
    </source>
</evidence>
<feature type="transmembrane region" description="Helical" evidence="4">
    <location>
        <begin position="329"/>
        <end position="352"/>
    </location>
</feature>
<feature type="transmembrane region" description="Helical" evidence="4">
    <location>
        <begin position="161"/>
        <end position="184"/>
    </location>
</feature>
<feature type="transmembrane region" description="Helical" evidence="4">
    <location>
        <begin position="76"/>
        <end position="95"/>
    </location>
</feature>
<accession>A0ABU8XNC3</accession>
<feature type="transmembrane region" description="Helical" evidence="4">
    <location>
        <begin position="270"/>
        <end position="289"/>
    </location>
</feature>
<feature type="transmembrane region" description="Helical" evidence="4">
    <location>
        <begin position="44"/>
        <end position="64"/>
    </location>
</feature>
<dbReference type="Proteomes" id="UP001375743">
    <property type="component" value="Unassembled WGS sequence"/>
</dbReference>
<proteinExistence type="predicted"/>
<feature type="domain" description="Major facilitator superfamily (MFS) profile" evidence="5">
    <location>
        <begin position="204"/>
        <end position="390"/>
    </location>
</feature>
<sequence length="390" mass="40897">MPLVPAAWRDLALVMATATLVGMTFSLAVPLLSLVLEREGVDPFAIGLNTAAGGLGIFVVAPFVDRLVRRLGPVRCIRSALVVTAGCMLVFPLWVEPVFWAPVRLVFGCAGALLFVLSEASVNTLAPKGLRGRVLGLYATLFSLGFAAGPLLLMLAGSEGVLPFALASALFLLGLVPAACLRAVEGRMLPEGHGRLRLLDTWRIAPVAMAGVFVYALLESAHFALLPVYALDLGTGERTAAALVAVWLSGNILFQYPVGWLADRWQRQRVMLVCASLAVAGLLLVPRAAGHVFLLWPLLVLLGGAMGALYTLPLVLVGERFRGADLTKANTAFVMTFQLGAIAGPPFTGAVMDTAGSASFPLALVPPLLVLLAVLLVAGHARAPASQADP</sequence>
<feature type="transmembrane region" description="Helical" evidence="4">
    <location>
        <begin position="358"/>
        <end position="378"/>
    </location>
</feature>
<keyword evidence="2 4" id="KW-1133">Transmembrane helix</keyword>
<reference evidence="6 7" key="1">
    <citation type="submission" date="2024-01" db="EMBL/GenBank/DDBJ databases">
        <title>Multi-omics insights into the function and evolution of sodium benzoate biodegradation pathways in Benzoatithermus flavus gen. nov., sp. nov. from hot spring.</title>
        <authorList>
            <person name="Hu C.-J."/>
            <person name="Li W.-J."/>
        </authorList>
    </citation>
    <scope>NUCLEOTIDE SEQUENCE [LARGE SCALE GENOMIC DNA]</scope>
    <source>
        <strain evidence="6 7">SYSU G07066</strain>
    </source>
</reference>
<dbReference type="PANTHER" id="PTHR23521">
    <property type="entry name" value="TRANSPORTER MFS SUPERFAMILY"/>
    <property type="match status" value="1"/>
</dbReference>
<organism evidence="6 7">
    <name type="scientific">Benzoatithermus flavus</name>
    <dbReference type="NCBI Taxonomy" id="3108223"/>
    <lineage>
        <taxon>Bacteria</taxon>
        <taxon>Pseudomonadati</taxon>
        <taxon>Pseudomonadota</taxon>
        <taxon>Alphaproteobacteria</taxon>
        <taxon>Geminicoccales</taxon>
        <taxon>Geminicoccaceae</taxon>
        <taxon>Benzoatithermus</taxon>
    </lineage>
</organism>
<dbReference type="InterPro" id="IPR036259">
    <property type="entry name" value="MFS_trans_sf"/>
</dbReference>
<dbReference type="InterPro" id="IPR011701">
    <property type="entry name" value="MFS"/>
</dbReference>
<feature type="transmembrane region" description="Helical" evidence="4">
    <location>
        <begin position="295"/>
        <end position="317"/>
    </location>
</feature>
<feature type="transmembrane region" description="Helical" evidence="4">
    <location>
        <begin position="12"/>
        <end position="32"/>
    </location>
</feature>
<dbReference type="InterPro" id="IPR047200">
    <property type="entry name" value="MFS_YcaD-like"/>
</dbReference>
<dbReference type="CDD" id="cd17477">
    <property type="entry name" value="MFS_YcaD_like"/>
    <property type="match status" value="1"/>
</dbReference>
<dbReference type="RefSeq" id="WP_418158536.1">
    <property type="nucleotide sequence ID" value="NZ_JBBLZC010000004.1"/>
</dbReference>
<keyword evidence="3 4" id="KW-0472">Membrane</keyword>
<dbReference type="InterPro" id="IPR020846">
    <property type="entry name" value="MFS_dom"/>
</dbReference>
<dbReference type="SUPFAM" id="SSF103473">
    <property type="entry name" value="MFS general substrate transporter"/>
    <property type="match status" value="1"/>
</dbReference>
<feature type="transmembrane region" description="Helical" evidence="4">
    <location>
        <begin position="240"/>
        <end position="258"/>
    </location>
</feature>
<name>A0ABU8XNC3_9PROT</name>
<evidence type="ECO:0000259" key="5">
    <source>
        <dbReference type="PROSITE" id="PS50850"/>
    </source>
</evidence>
<evidence type="ECO:0000256" key="1">
    <source>
        <dbReference type="ARBA" id="ARBA00022692"/>
    </source>
</evidence>
<dbReference type="PANTHER" id="PTHR23521:SF3">
    <property type="entry name" value="MFS TRANSPORTER"/>
    <property type="match status" value="1"/>
</dbReference>
<dbReference type="Pfam" id="PF07690">
    <property type="entry name" value="MFS_1"/>
    <property type="match status" value="2"/>
</dbReference>